<dbReference type="EMBL" id="JAJVCN010000001">
    <property type="protein sequence ID" value="MCE7002446.1"/>
    <property type="molecule type" value="Genomic_DNA"/>
</dbReference>
<evidence type="ECO:0000313" key="2">
    <source>
        <dbReference type="Proteomes" id="UP001521150"/>
    </source>
</evidence>
<keyword evidence="2" id="KW-1185">Reference proteome</keyword>
<name>A0ABS8Z3E4_9PSEU</name>
<proteinExistence type="predicted"/>
<organism evidence="1 2">
    <name type="scientific">Kibdelosporangium philippinense</name>
    <dbReference type="NCBI Taxonomy" id="211113"/>
    <lineage>
        <taxon>Bacteria</taxon>
        <taxon>Bacillati</taxon>
        <taxon>Actinomycetota</taxon>
        <taxon>Actinomycetes</taxon>
        <taxon>Pseudonocardiales</taxon>
        <taxon>Pseudonocardiaceae</taxon>
        <taxon>Kibdelosporangium</taxon>
    </lineage>
</organism>
<comment type="caution">
    <text evidence="1">The sequence shown here is derived from an EMBL/GenBank/DDBJ whole genome shotgun (WGS) entry which is preliminary data.</text>
</comment>
<sequence length="106" mass="11394">MMDALRHAVWPAGPRATVKVLAYSKTQPPALSLSLDPGDVLIPVPLREEHRIQFAGFLLDLAEAATNLAEWLDPDGMPAPQEGNVVQSGRHLLRDEFGDAGGGTLK</sequence>
<protein>
    <recommendedName>
        <fullName evidence="3">Suppressor of fused protein (SUFU)</fullName>
    </recommendedName>
</protein>
<gene>
    <name evidence="1" type="ORF">LWC34_06315</name>
</gene>
<evidence type="ECO:0000313" key="1">
    <source>
        <dbReference type="EMBL" id="MCE7002446.1"/>
    </source>
</evidence>
<accession>A0ABS8Z3E4</accession>
<reference evidence="1 2" key="1">
    <citation type="submission" date="2021-12" db="EMBL/GenBank/DDBJ databases">
        <title>Genome sequence of Kibdelosporangium philippinense ATCC 49844.</title>
        <authorList>
            <person name="Fedorov E.A."/>
            <person name="Omeragic M."/>
            <person name="Shalygina K.F."/>
            <person name="Maclea K.S."/>
        </authorList>
    </citation>
    <scope>NUCLEOTIDE SEQUENCE [LARGE SCALE GENOMIC DNA]</scope>
    <source>
        <strain evidence="1 2">ATCC 49844</strain>
    </source>
</reference>
<dbReference type="RefSeq" id="WP_233723569.1">
    <property type="nucleotide sequence ID" value="NZ_JAJVCN010000001.1"/>
</dbReference>
<dbReference type="Proteomes" id="UP001521150">
    <property type="component" value="Unassembled WGS sequence"/>
</dbReference>
<evidence type="ECO:0008006" key="3">
    <source>
        <dbReference type="Google" id="ProtNLM"/>
    </source>
</evidence>